<dbReference type="HOGENOM" id="CLU_3126475_0_0_1"/>
<dbReference type="EMBL" id="GL732566">
    <property type="protein sequence ID" value="EFX76814.1"/>
    <property type="molecule type" value="Genomic_DNA"/>
</dbReference>
<evidence type="ECO:0000313" key="2">
    <source>
        <dbReference type="Proteomes" id="UP000000305"/>
    </source>
</evidence>
<accession>E9GUD8</accession>
<dbReference type="AlphaFoldDB" id="E9GUD8"/>
<protein>
    <submittedName>
        <fullName evidence="1">Uncharacterized protein</fullName>
    </submittedName>
</protein>
<name>E9GUD8_DAPPU</name>
<proteinExistence type="predicted"/>
<dbReference type="InParanoid" id="E9GUD8"/>
<dbReference type="KEGG" id="dpx:DAPPUDRAFT_248559"/>
<dbReference type="Proteomes" id="UP000000305">
    <property type="component" value="Unassembled WGS sequence"/>
</dbReference>
<sequence>MPMEELAAASSVSSFTCLDTLYCYAVLRKADLSLRFEQRTMRMAAWVDDH</sequence>
<gene>
    <name evidence="1" type="ORF">DAPPUDRAFT_248559</name>
</gene>
<keyword evidence="2" id="KW-1185">Reference proteome</keyword>
<evidence type="ECO:0000313" key="1">
    <source>
        <dbReference type="EMBL" id="EFX76814.1"/>
    </source>
</evidence>
<organism evidence="1 2">
    <name type="scientific">Daphnia pulex</name>
    <name type="common">Water flea</name>
    <dbReference type="NCBI Taxonomy" id="6669"/>
    <lineage>
        <taxon>Eukaryota</taxon>
        <taxon>Metazoa</taxon>
        <taxon>Ecdysozoa</taxon>
        <taxon>Arthropoda</taxon>
        <taxon>Crustacea</taxon>
        <taxon>Branchiopoda</taxon>
        <taxon>Diplostraca</taxon>
        <taxon>Cladocera</taxon>
        <taxon>Anomopoda</taxon>
        <taxon>Daphniidae</taxon>
        <taxon>Daphnia</taxon>
    </lineage>
</organism>
<reference evidence="1 2" key="1">
    <citation type="journal article" date="2011" name="Science">
        <title>The ecoresponsive genome of Daphnia pulex.</title>
        <authorList>
            <person name="Colbourne J.K."/>
            <person name="Pfrender M.E."/>
            <person name="Gilbert D."/>
            <person name="Thomas W.K."/>
            <person name="Tucker A."/>
            <person name="Oakley T.H."/>
            <person name="Tokishita S."/>
            <person name="Aerts A."/>
            <person name="Arnold G.J."/>
            <person name="Basu M.K."/>
            <person name="Bauer D.J."/>
            <person name="Caceres C.E."/>
            <person name="Carmel L."/>
            <person name="Casola C."/>
            <person name="Choi J.H."/>
            <person name="Detter J.C."/>
            <person name="Dong Q."/>
            <person name="Dusheyko S."/>
            <person name="Eads B.D."/>
            <person name="Frohlich T."/>
            <person name="Geiler-Samerotte K.A."/>
            <person name="Gerlach D."/>
            <person name="Hatcher P."/>
            <person name="Jogdeo S."/>
            <person name="Krijgsveld J."/>
            <person name="Kriventseva E.V."/>
            <person name="Kultz D."/>
            <person name="Laforsch C."/>
            <person name="Lindquist E."/>
            <person name="Lopez J."/>
            <person name="Manak J.R."/>
            <person name="Muller J."/>
            <person name="Pangilinan J."/>
            <person name="Patwardhan R.P."/>
            <person name="Pitluck S."/>
            <person name="Pritham E.J."/>
            <person name="Rechtsteiner A."/>
            <person name="Rho M."/>
            <person name="Rogozin I.B."/>
            <person name="Sakarya O."/>
            <person name="Salamov A."/>
            <person name="Schaack S."/>
            <person name="Shapiro H."/>
            <person name="Shiga Y."/>
            <person name="Skalitzky C."/>
            <person name="Smith Z."/>
            <person name="Souvorov A."/>
            <person name="Sung W."/>
            <person name="Tang Z."/>
            <person name="Tsuchiya D."/>
            <person name="Tu H."/>
            <person name="Vos H."/>
            <person name="Wang M."/>
            <person name="Wolf Y.I."/>
            <person name="Yamagata H."/>
            <person name="Yamada T."/>
            <person name="Ye Y."/>
            <person name="Shaw J.R."/>
            <person name="Andrews J."/>
            <person name="Crease T.J."/>
            <person name="Tang H."/>
            <person name="Lucas S.M."/>
            <person name="Robertson H.M."/>
            <person name="Bork P."/>
            <person name="Koonin E.V."/>
            <person name="Zdobnov E.M."/>
            <person name="Grigoriev I.V."/>
            <person name="Lynch M."/>
            <person name="Boore J.L."/>
        </authorList>
    </citation>
    <scope>NUCLEOTIDE SEQUENCE [LARGE SCALE GENOMIC DNA]</scope>
</reference>